<feature type="transmembrane region" description="Helical" evidence="7">
    <location>
        <begin position="68"/>
        <end position="88"/>
    </location>
</feature>
<keyword evidence="4 7" id="KW-0812">Transmembrane</keyword>
<evidence type="ECO:0000256" key="2">
    <source>
        <dbReference type="ARBA" id="ARBA00007928"/>
    </source>
</evidence>
<comment type="similarity">
    <text evidence="2">Belongs to the Rht family.</text>
</comment>
<dbReference type="PIRSF" id="PIRSF006324">
    <property type="entry name" value="LeuE"/>
    <property type="match status" value="1"/>
</dbReference>
<dbReference type="eggNOG" id="COG1280">
    <property type="taxonomic scope" value="Bacteria"/>
</dbReference>
<dbReference type="Pfam" id="PF01810">
    <property type="entry name" value="LysE"/>
    <property type="match status" value="1"/>
</dbReference>
<comment type="subcellular location">
    <subcellularLocation>
        <location evidence="1">Cell membrane</location>
        <topology evidence="1">Multi-pass membrane protein</topology>
    </subcellularLocation>
</comment>
<evidence type="ECO:0000256" key="1">
    <source>
        <dbReference type="ARBA" id="ARBA00004651"/>
    </source>
</evidence>
<feature type="transmembrane region" description="Helical" evidence="7">
    <location>
        <begin position="6"/>
        <end position="25"/>
    </location>
</feature>
<keyword evidence="3" id="KW-1003">Cell membrane</keyword>
<keyword evidence="9" id="KW-1185">Reference proteome</keyword>
<evidence type="ECO:0000256" key="6">
    <source>
        <dbReference type="ARBA" id="ARBA00023136"/>
    </source>
</evidence>
<dbReference type="PANTHER" id="PTHR30086:SF14">
    <property type="entry name" value="HOMOSERINE_HOMOSERINE LACTONE EFFLUX PROTEIN"/>
    <property type="match status" value="1"/>
</dbReference>
<gene>
    <name evidence="8" type="ordered locus">Spirs_0653</name>
</gene>
<evidence type="ECO:0000256" key="4">
    <source>
        <dbReference type="ARBA" id="ARBA00022692"/>
    </source>
</evidence>
<dbReference type="HOGENOM" id="CLU_079569_3_3_12"/>
<dbReference type="InterPro" id="IPR001123">
    <property type="entry name" value="LeuE-type"/>
</dbReference>
<dbReference type="KEGG" id="ssm:Spirs_0653"/>
<evidence type="ECO:0000256" key="3">
    <source>
        <dbReference type="ARBA" id="ARBA00022475"/>
    </source>
</evidence>
<organism evidence="8 9">
    <name type="scientific">Sediminispirochaeta smaragdinae (strain DSM 11293 / JCM 15392 / SEBR 4228)</name>
    <name type="common">Spirochaeta smaragdinae</name>
    <dbReference type="NCBI Taxonomy" id="573413"/>
    <lineage>
        <taxon>Bacteria</taxon>
        <taxon>Pseudomonadati</taxon>
        <taxon>Spirochaetota</taxon>
        <taxon>Spirochaetia</taxon>
        <taxon>Spirochaetales</taxon>
        <taxon>Spirochaetaceae</taxon>
        <taxon>Sediminispirochaeta</taxon>
    </lineage>
</organism>
<evidence type="ECO:0000256" key="7">
    <source>
        <dbReference type="SAM" id="Phobius"/>
    </source>
</evidence>
<dbReference type="STRING" id="573413.Spirs_0653"/>
<dbReference type="AlphaFoldDB" id="E1RBR4"/>
<dbReference type="EMBL" id="CP002116">
    <property type="protein sequence ID" value="ADK79794.1"/>
    <property type="molecule type" value="Genomic_DNA"/>
</dbReference>
<protein>
    <submittedName>
        <fullName evidence="8">Lysine exporter protein (LYSE/YGGA)</fullName>
    </submittedName>
</protein>
<feature type="transmembrane region" description="Helical" evidence="7">
    <location>
        <begin position="108"/>
        <end position="129"/>
    </location>
</feature>
<keyword evidence="6 7" id="KW-0472">Membrane</keyword>
<dbReference type="GO" id="GO:0005886">
    <property type="term" value="C:plasma membrane"/>
    <property type="evidence" value="ECO:0007669"/>
    <property type="project" value="UniProtKB-SubCell"/>
</dbReference>
<dbReference type="RefSeq" id="WP_013253258.1">
    <property type="nucleotide sequence ID" value="NC_014364.1"/>
</dbReference>
<evidence type="ECO:0000313" key="8">
    <source>
        <dbReference type="EMBL" id="ADK79794.1"/>
    </source>
</evidence>
<dbReference type="PANTHER" id="PTHR30086">
    <property type="entry name" value="ARGININE EXPORTER PROTEIN ARGO"/>
    <property type="match status" value="1"/>
</dbReference>
<accession>E1RBR4</accession>
<dbReference type="Proteomes" id="UP000002318">
    <property type="component" value="Chromosome"/>
</dbReference>
<feature type="transmembrane region" description="Helical" evidence="7">
    <location>
        <begin position="37"/>
        <end position="62"/>
    </location>
</feature>
<keyword evidence="5 7" id="KW-1133">Transmembrane helix</keyword>
<dbReference type="GO" id="GO:0042970">
    <property type="term" value="F:homoserine transmembrane transporter activity"/>
    <property type="evidence" value="ECO:0007669"/>
    <property type="project" value="TreeGrafter"/>
</dbReference>
<proteinExistence type="inferred from homology"/>
<dbReference type="OrthoDB" id="9784202at2"/>
<feature type="transmembrane region" description="Helical" evidence="7">
    <location>
        <begin position="141"/>
        <end position="163"/>
    </location>
</feature>
<evidence type="ECO:0000313" key="9">
    <source>
        <dbReference type="Proteomes" id="UP000002318"/>
    </source>
</evidence>
<sequence>MISLGFIVTSLIVVLVPGTGVIYTVSTGIAGSKRNSIAAAIGCTLGILPHLAVGILGISAVLQASAQIFKVIKIIGTLYLLYLGYGLLSSKQKIEINGGEKTEHDGKIIVKGILLNLLNPKLTLFFFSFLPQFITNPNANYFSQMLLLSSIFMGLTLVIFALYGILAHYCKQLFLNSPKITRRIQRGFGLILVGFAAKLAFSED</sequence>
<evidence type="ECO:0000256" key="5">
    <source>
        <dbReference type="ARBA" id="ARBA00022989"/>
    </source>
</evidence>
<reference evidence="8 9" key="1">
    <citation type="journal article" date="2010" name="Stand. Genomic Sci.">
        <title>Complete genome sequence of Spirochaeta smaragdinae type strain (SEBR 4228).</title>
        <authorList>
            <person name="Mavromatis K."/>
            <person name="Yasawong M."/>
            <person name="Chertkov O."/>
            <person name="Lapidus A."/>
            <person name="Lucas S."/>
            <person name="Nolan M."/>
            <person name="Del Rio T.G."/>
            <person name="Tice H."/>
            <person name="Cheng J.F."/>
            <person name="Pitluck S."/>
            <person name="Liolios K."/>
            <person name="Ivanova N."/>
            <person name="Tapia R."/>
            <person name="Han C."/>
            <person name="Bruce D."/>
            <person name="Goodwin L."/>
            <person name="Pati A."/>
            <person name="Chen A."/>
            <person name="Palaniappan K."/>
            <person name="Land M."/>
            <person name="Hauser L."/>
            <person name="Chang Y.J."/>
            <person name="Jeffries C.D."/>
            <person name="Detter J.C."/>
            <person name="Rohde M."/>
            <person name="Brambilla E."/>
            <person name="Spring S."/>
            <person name="Goker M."/>
            <person name="Sikorski J."/>
            <person name="Woyke T."/>
            <person name="Bristow J."/>
            <person name="Eisen J.A."/>
            <person name="Markowitz V."/>
            <person name="Hugenholtz P."/>
            <person name="Klenk H.P."/>
            <person name="Kyrpides N.C."/>
        </authorList>
    </citation>
    <scope>NUCLEOTIDE SEQUENCE [LARGE SCALE GENOMIC DNA]</scope>
    <source>
        <strain evidence="9">DSM 11293 / JCM 15392 / SEBR 4228</strain>
    </source>
</reference>
<name>E1RBR4_SEDSS</name>